<dbReference type="Proteomes" id="UP001219037">
    <property type="component" value="Chromosome"/>
</dbReference>
<accession>A0ABY8H9D3</accession>
<protein>
    <recommendedName>
        <fullName evidence="3">Integrase-like protein</fullName>
    </recommendedName>
</protein>
<gene>
    <name evidence="1" type="ORF">P8192_06620</name>
</gene>
<sequence>MRDAAGWIKVIYDRRRLHWALEKVPPVDFEEKLRAAQIAGQVQEEAPTQVA</sequence>
<proteinExistence type="predicted"/>
<evidence type="ECO:0008006" key="3">
    <source>
        <dbReference type="Google" id="ProtNLM"/>
    </source>
</evidence>
<reference evidence="1 2" key="1">
    <citation type="submission" date="2023-04" db="EMBL/GenBank/DDBJ databases">
        <title>Funneling lignin-derived compounds into biodiesel using alkali-halophilic Citricoccus sp. P2.</title>
        <authorList>
            <person name="Luo C.-B."/>
        </authorList>
    </citation>
    <scope>NUCLEOTIDE SEQUENCE [LARGE SCALE GENOMIC DNA]</scope>
    <source>
        <strain evidence="1 2">P2</strain>
    </source>
</reference>
<keyword evidence="2" id="KW-1185">Reference proteome</keyword>
<evidence type="ECO:0000313" key="1">
    <source>
        <dbReference type="EMBL" id="WFP17764.1"/>
    </source>
</evidence>
<dbReference type="EMBL" id="CP121252">
    <property type="protein sequence ID" value="WFP17764.1"/>
    <property type="molecule type" value="Genomic_DNA"/>
</dbReference>
<name>A0ABY8H9D3_9MICC</name>
<evidence type="ECO:0000313" key="2">
    <source>
        <dbReference type="Proteomes" id="UP001219037"/>
    </source>
</evidence>
<dbReference type="RefSeq" id="WP_278159483.1">
    <property type="nucleotide sequence ID" value="NZ_CP121252.1"/>
</dbReference>
<organism evidence="1 2">
    <name type="scientific">Citricoccus muralis</name>
    <dbReference type="NCBI Taxonomy" id="169134"/>
    <lineage>
        <taxon>Bacteria</taxon>
        <taxon>Bacillati</taxon>
        <taxon>Actinomycetota</taxon>
        <taxon>Actinomycetes</taxon>
        <taxon>Micrococcales</taxon>
        <taxon>Micrococcaceae</taxon>
        <taxon>Citricoccus</taxon>
    </lineage>
</organism>